<sequence>MKFDKPLYYLLKSQLGGISIMDRYIVTESIGPFLLSVGIFSSLGVAIGYLSDLINKVIESNLPIVQAAQVLLLKVPEFVSYALPISVLLSSLMVFGRLSNNSEIIALRSCGVSLYRIVAPAIALSLLVTGITFLFNELVVPAANYRATAILVESIQEEHPFWQTRDIFYPDYERVTLPNGETRQRLKSLFYAKQFDGKQMKMLTILQWLGENLNQIIISDSASWNGEQQTWDFFNGTIYKIAPDTSYDETLSFDRRQIPFSRVPFDLAVLGRDPDEMNIAQAQAYIKLLRQTGDEKKLLMFQVRTQQKMAFPFVCLVFGVVGSALGSRPQHVSRATSFGLSVAIVFLYYVLGFSLGSFGTIGIFSPFLAAWLPNFIGLGVGFWLLGRTDS</sequence>
<dbReference type="PANTHER" id="PTHR33529">
    <property type="entry name" value="SLR0882 PROTEIN-RELATED"/>
    <property type="match status" value="1"/>
</dbReference>
<dbReference type="GO" id="GO:0043190">
    <property type="term" value="C:ATP-binding cassette (ABC) transporter complex"/>
    <property type="evidence" value="ECO:0007669"/>
    <property type="project" value="TreeGrafter"/>
</dbReference>
<comment type="caution">
    <text evidence="7">The sequence shown here is derived from an EMBL/GenBank/DDBJ whole genome shotgun (WGS) entry which is preliminary data.</text>
</comment>
<evidence type="ECO:0000313" key="8">
    <source>
        <dbReference type="Proteomes" id="UP000186868"/>
    </source>
</evidence>
<keyword evidence="3 6" id="KW-0812">Transmembrane</keyword>
<dbReference type="STRING" id="1921803.NIES593_04460"/>
<evidence type="ECO:0000256" key="5">
    <source>
        <dbReference type="ARBA" id="ARBA00023136"/>
    </source>
</evidence>
<accession>A0A1U7HPR8</accession>
<evidence type="ECO:0000256" key="1">
    <source>
        <dbReference type="ARBA" id="ARBA00004651"/>
    </source>
</evidence>
<feature type="transmembrane region" description="Helical" evidence="6">
    <location>
        <begin position="338"/>
        <end position="358"/>
    </location>
</feature>
<feature type="transmembrane region" description="Helical" evidence="6">
    <location>
        <begin position="364"/>
        <end position="385"/>
    </location>
</feature>
<evidence type="ECO:0000256" key="3">
    <source>
        <dbReference type="ARBA" id="ARBA00022692"/>
    </source>
</evidence>
<dbReference type="EMBL" id="MRCB01000003">
    <property type="protein sequence ID" value="OKH25593.1"/>
    <property type="molecule type" value="Genomic_DNA"/>
</dbReference>
<evidence type="ECO:0000313" key="7">
    <source>
        <dbReference type="EMBL" id="OKH25593.1"/>
    </source>
</evidence>
<keyword evidence="8" id="KW-1185">Reference proteome</keyword>
<keyword evidence="4 6" id="KW-1133">Transmembrane helix</keyword>
<evidence type="ECO:0000256" key="2">
    <source>
        <dbReference type="ARBA" id="ARBA00022475"/>
    </source>
</evidence>
<dbReference type="InterPro" id="IPR005495">
    <property type="entry name" value="LptG/LptF_permease"/>
</dbReference>
<feature type="transmembrane region" description="Helical" evidence="6">
    <location>
        <begin position="30"/>
        <end position="50"/>
    </location>
</feature>
<dbReference type="AlphaFoldDB" id="A0A1U7HPR8"/>
<gene>
    <name evidence="7" type="ORF">NIES593_04460</name>
</gene>
<reference evidence="7 8" key="1">
    <citation type="submission" date="2016-11" db="EMBL/GenBank/DDBJ databases">
        <title>Draft Genome Sequences of Nine Cyanobacterial Strains from Diverse Habitats.</title>
        <authorList>
            <person name="Zhu T."/>
            <person name="Hou S."/>
            <person name="Lu X."/>
            <person name="Hess W.R."/>
        </authorList>
    </citation>
    <scope>NUCLEOTIDE SEQUENCE [LARGE SCALE GENOMIC DNA]</scope>
    <source>
        <strain evidence="7 8">NIES-593</strain>
    </source>
</reference>
<dbReference type="Proteomes" id="UP000186868">
    <property type="component" value="Unassembled WGS sequence"/>
</dbReference>
<proteinExistence type="predicted"/>
<name>A0A1U7HPR8_9CYAN</name>
<dbReference type="PANTHER" id="PTHR33529:SF6">
    <property type="entry name" value="YJGP_YJGQ FAMILY PERMEASE"/>
    <property type="match status" value="1"/>
</dbReference>
<feature type="transmembrane region" description="Helical" evidence="6">
    <location>
        <begin position="309"/>
        <end position="326"/>
    </location>
</feature>
<dbReference type="RefSeq" id="WP_073598436.1">
    <property type="nucleotide sequence ID" value="NZ_MRCB01000003.1"/>
</dbReference>
<feature type="transmembrane region" description="Helical" evidence="6">
    <location>
        <begin position="117"/>
        <end position="135"/>
    </location>
</feature>
<comment type="subcellular location">
    <subcellularLocation>
        <location evidence="1">Cell membrane</location>
        <topology evidence="1">Multi-pass membrane protein</topology>
    </subcellularLocation>
</comment>
<protein>
    <submittedName>
        <fullName evidence="7">Permease</fullName>
    </submittedName>
</protein>
<organism evidence="7 8">
    <name type="scientific">Hydrococcus rivularis NIES-593</name>
    <dbReference type="NCBI Taxonomy" id="1921803"/>
    <lineage>
        <taxon>Bacteria</taxon>
        <taxon>Bacillati</taxon>
        <taxon>Cyanobacteriota</taxon>
        <taxon>Cyanophyceae</taxon>
        <taxon>Pleurocapsales</taxon>
        <taxon>Hydrococcaceae</taxon>
        <taxon>Hydrococcus</taxon>
    </lineage>
</organism>
<keyword evidence="2" id="KW-1003">Cell membrane</keyword>
<evidence type="ECO:0000256" key="4">
    <source>
        <dbReference type="ARBA" id="ARBA00022989"/>
    </source>
</evidence>
<dbReference type="GO" id="GO:0015920">
    <property type="term" value="P:lipopolysaccharide transport"/>
    <property type="evidence" value="ECO:0007669"/>
    <property type="project" value="TreeGrafter"/>
</dbReference>
<dbReference type="Pfam" id="PF03739">
    <property type="entry name" value="LptF_LptG"/>
    <property type="match status" value="1"/>
</dbReference>
<keyword evidence="5 6" id="KW-0472">Membrane</keyword>
<evidence type="ECO:0000256" key="6">
    <source>
        <dbReference type="SAM" id="Phobius"/>
    </source>
</evidence>
<feature type="transmembrane region" description="Helical" evidence="6">
    <location>
        <begin position="78"/>
        <end position="96"/>
    </location>
</feature>